<feature type="domain" description="BON" evidence="2">
    <location>
        <begin position="48"/>
        <end position="116"/>
    </location>
</feature>
<evidence type="ECO:0000256" key="1">
    <source>
        <dbReference type="SAM" id="SignalP"/>
    </source>
</evidence>
<dbReference type="PANTHER" id="PTHR34606:SF15">
    <property type="entry name" value="BON DOMAIN-CONTAINING PROTEIN"/>
    <property type="match status" value="1"/>
</dbReference>
<dbReference type="Proteomes" id="UP000199371">
    <property type="component" value="Unassembled WGS sequence"/>
</dbReference>
<dbReference type="PROSITE" id="PS50914">
    <property type="entry name" value="BON"/>
    <property type="match status" value="1"/>
</dbReference>
<accession>A0A1H6L234</accession>
<dbReference type="Gene3D" id="3.30.1340.30">
    <property type="match status" value="1"/>
</dbReference>
<dbReference type="EMBL" id="FNXF01000004">
    <property type="protein sequence ID" value="SEH79402.1"/>
    <property type="molecule type" value="Genomic_DNA"/>
</dbReference>
<keyword evidence="4" id="KW-1185">Reference proteome</keyword>
<reference evidence="4" key="1">
    <citation type="submission" date="2016-10" db="EMBL/GenBank/DDBJ databases">
        <authorList>
            <person name="Varghese N."/>
            <person name="Submissions S."/>
        </authorList>
    </citation>
    <scope>NUCLEOTIDE SEQUENCE [LARGE SCALE GENOMIC DNA]</scope>
    <source>
        <strain evidence="4">DSM 17616</strain>
    </source>
</reference>
<dbReference type="PROSITE" id="PS51257">
    <property type="entry name" value="PROKAR_LIPOPROTEIN"/>
    <property type="match status" value="1"/>
</dbReference>
<gene>
    <name evidence="3" type="ORF">SAMN05660691_01468</name>
</gene>
<dbReference type="InterPro" id="IPR007055">
    <property type="entry name" value="BON_dom"/>
</dbReference>
<evidence type="ECO:0000259" key="2">
    <source>
        <dbReference type="PROSITE" id="PS50914"/>
    </source>
</evidence>
<evidence type="ECO:0000313" key="3">
    <source>
        <dbReference type="EMBL" id="SEH79402.1"/>
    </source>
</evidence>
<proteinExistence type="predicted"/>
<dbReference type="AlphaFoldDB" id="A0A1H6L234"/>
<dbReference type="RefSeq" id="WP_092791812.1">
    <property type="nucleotide sequence ID" value="NZ_FNXF01000004.1"/>
</dbReference>
<keyword evidence="1" id="KW-0732">Signal</keyword>
<dbReference type="OrthoDB" id="8910395at2"/>
<organism evidence="3 4">
    <name type="scientific">Rheinheimera pacifica</name>
    <dbReference type="NCBI Taxonomy" id="173990"/>
    <lineage>
        <taxon>Bacteria</taxon>
        <taxon>Pseudomonadati</taxon>
        <taxon>Pseudomonadota</taxon>
        <taxon>Gammaproteobacteria</taxon>
        <taxon>Chromatiales</taxon>
        <taxon>Chromatiaceae</taxon>
        <taxon>Rheinheimera</taxon>
    </lineage>
</organism>
<dbReference type="STRING" id="173990.SAMN05660691_01468"/>
<feature type="chain" id="PRO_5011760093" evidence="1">
    <location>
        <begin position="23"/>
        <end position="117"/>
    </location>
</feature>
<name>A0A1H6L234_9GAMM</name>
<sequence>MNTSVKPVIALGLICVLAAGLAGCEKNVINEKTGVPENNVVVKEGLADDANVSSAVMAALQREEQLKPFNFHIETRKGDVTLVGEVNTPEQRMLAEQITLATAGAHTVQNKISVKNN</sequence>
<dbReference type="InterPro" id="IPR051686">
    <property type="entry name" value="Lipoprotein_DolP"/>
</dbReference>
<feature type="signal peptide" evidence="1">
    <location>
        <begin position="1"/>
        <end position="22"/>
    </location>
</feature>
<protein>
    <submittedName>
        <fullName evidence="3">Hyperosmotically inducible protein</fullName>
    </submittedName>
</protein>
<evidence type="ECO:0000313" key="4">
    <source>
        <dbReference type="Proteomes" id="UP000199371"/>
    </source>
</evidence>
<dbReference type="Pfam" id="PF04972">
    <property type="entry name" value="BON"/>
    <property type="match status" value="1"/>
</dbReference>
<dbReference type="PANTHER" id="PTHR34606">
    <property type="entry name" value="BON DOMAIN-CONTAINING PROTEIN"/>
    <property type="match status" value="1"/>
</dbReference>